<evidence type="ECO:0000256" key="1">
    <source>
        <dbReference type="SAM" id="MobiDB-lite"/>
    </source>
</evidence>
<keyword evidence="4" id="KW-1185">Reference proteome</keyword>
<dbReference type="PANTHER" id="PTHR21678">
    <property type="entry name" value="GROWTH INHIBITION AND DIFFERENTIATION RELATED PROTEIN 88"/>
    <property type="match status" value="1"/>
</dbReference>
<dbReference type="Proteomes" id="UP000703661">
    <property type="component" value="Unassembled WGS sequence"/>
</dbReference>
<feature type="compositionally biased region" description="Gly residues" evidence="1">
    <location>
        <begin position="87"/>
        <end position="104"/>
    </location>
</feature>
<reference evidence="3" key="1">
    <citation type="journal article" date="2020" name="Fungal Divers.">
        <title>Resolving the Mortierellaceae phylogeny through synthesis of multi-gene phylogenetics and phylogenomics.</title>
        <authorList>
            <person name="Vandepol N."/>
            <person name="Liber J."/>
            <person name="Desiro A."/>
            <person name="Na H."/>
            <person name="Kennedy M."/>
            <person name="Barry K."/>
            <person name="Grigoriev I.V."/>
            <person name="Miller A.N."/>
            <person name="O'Donnell K."/>
            <person name="Stajich J.E."/>
            <person name="Bonito G."/>
        </authorList>
    </citation>
    <scope>NUCLEOTIDE SEQUENCE</scope>
    <source>
        <strain evidence="3">NRRL 2769</strain>
    </source>
</reference>
<gene>
    <name evidence="3" type="primary">R3HCC1</name>
    <name evidence="3" type="ORF">BGZ80_000118</name>
</gene>
<feature type="region of interest" description="Disordered" evidence="1">
    <location>
        <begin position="456"/>
        <end position="479"/>
    </location>
</feature>
<dbReference type="InterPro" id="IPR012677">
    <property type="entry name" value="Nucleotide-bd_a/b_plait_sf"/>
</dbReference>
<sequence length="479" mass="52446">MSDSGSTSPSAGRRAPKVGVYVPRHRRGNDHPSESESSQSPTISSTRPHYDNRKPQRNNNSPRDDLTDESPSPRPGGGEVQRKGRGKFMGPGGGGSTNGGGNSGGNYRSNRENRGNNQGSNYAQSSSSSPTPSDSQQPPTSPPQRHPRGRDFDATVLRRYSDDENKPGSSFSRSTSYGNGRSNNNGNNSSTTRSKGRGNDLYNSRRPDWSEEGPSRRQSPRSAEDRERDLEENTKADGEVDSGLSALVEKINLSEGGERKSEPESPEELEEWELALQDSDEDAIPRIESPKATKAPKPHPAEHLLSSPSPKPSKTGNWSEVADDDMYILELYDFSPSIKTVHLTDMFAPFENRSGGFRIKWVDDTKALVIFESAAVAKQAYISNITNQIAKIKPYAGADKDTIRNSGNPSSGAFNGVRPAKTDSVARRLVQGALGLRVRRTPEQIAEEKALVQAAKEAREAQRQEQLKQRQENDAMFHS</sequence>
<evidence type="ECO:0000259" key="2">
    <source>
        <dbReference type="Pfam" id="PF22877"/>
    </source>
</evidence>
<dbReference type="InterPro" id="IPR053800">
    <property type="entry name" value="Thc1_RRM"/>
</dbReference>
<protein>
    <submittedName>
        <fullName evidence="3">R3H and coiled-coil domain-containing protein 1</fullName>
    </submittedName>
</protein>
<feature type="compositionally biased region" description="Low complexity" evidence="1">
    <location>
        <begin position="172"/>
        <end position="193"/>
    </location>
</feature>
<name>A0A9P6MT62_9FUNG</name>
<dbReference type="Gene3D" id="3.30.70.330">
    <property type="match status" value="1"/>
</dbReference>
<dbReference type="AlphaFoldDB" id="A0A9P6MT62"/>
<feature type="compositionally biased region" description="Low complexity" evidence="1">
    <location>
        <begin position="35"/>
        <end position="46"/>
    </location>
</feature>
<dbReference type="InterPro" id="IPR039884">
    <property type="entry name" value="R3HC1/R3HCL"/>
</dbReference>
<feature type="compositionally biased region" description="Basic and acidic residues" evidence="1">
    <location>
        <begin position="203"/>
        <end position="215"/>
    </location>
</feature>
<feature type="compositionally biased region" description="Basic and acidic residues" evidence="1">
    <location>
        <begin position="222"/>
        <end position="238"/>
    </location>
</feature>
<feature type="domain" description="Thc1 RRM" evidence="2">
    <location>
        <begin position="338"/>
        <end position="399"/>
    </location>
</feature>
<feature type="region of interest" description="Disordered" evidence="1">
    <location>
        <begin position="290"/>
        <end position="318"/>
    </location>
</feature>
<accession>A0A9P6MT62</accession>
<comment type="caution">
    <text evidence="3">The sequence shown here is derived from an EMBL/GenBank/DDBJ whole genome shotgun (WGS) entry which is preliminary data.</text>
</comment>
<feature type="region of interest" description="Disordered" evidence="1">
    <location>
        <begin position="1"/>
        <end position="270"/>
    </location>
</feature>
<feature type="compositionally biased region" description="Low complexity" evidence="1">
    <location>
        <begin position="124"/>
        <end position="138"/>
    </location>
</feature>
<evidence type="ECO:0000313" key="3">
    <source>
        <dbReference type="EMBL" id="KAG0012213.1"/>
    </source>
</evidence>
<dbReference type="PANTHER" id="PTHR21678:SF0">
    <property type="entry name" value="C3H1-TYPE DOMAIN-CONTAINING PROTEIN"/>
    <property type="match status" value="1"/>
</dbReference>
<dbReference type="EMBL" id="JAAAID010001019">
    <property type="protein sequence ID" value="KAG0012213.1"/>
    <property type="molecule type" value="Genomic_DNA"/>
</dbReference>
<evidence type="ECO:0000313" key="4">
    <source>
        <dbReference type="Proteomes" id="UP000703661"/>
    </source>
</evidence>
<feature type="compositionally biased region" description="Polar residues" evidence="1">
    <location>
        <begin position="1"/>
        <end position="10"/>
    </location>
</feature>
<organism evidence="3 4">
    <name type="scientific">Entomortierella chlamydospora</name>
    <dbReference type="NCBI Taxonomy" id="101097"/>
    <lineage>
        <taxon>Eukaryota</taxon>
        <taxon>Fungi</taxon>
        <taxon>Fungi incertae sedis</taxon>
        <taxon>Mucoromycota</taxon>
        <taxon>Mortierellomycotina</taxon>
        <taxon>Mortierellomycetes</taxon>
        <taxon>Mortierellales</taxon>
        <taxon>Mortierellaceae</taxon>
        <taxon>Entomortierella</taxon>
    </lineage>
</organism>
<dbReference type="Pfam" id="PF22877">
    <property type="entry name" value="RRM_Thc1"/>
    <property type="match status" value="1"/>
</dbReference>
<proteinExistence type="predicted"/>